<dbReference type="GO" id="GO:0000159">
    <property type="term" value="C:protein phosphatase type 2A complex"/>
    <property type="evidence" value="ECO:0007669"/>
    <property type="project" value="InterPro"/>
</dbReference>
<dbReference type="InterPro" id="IPR000009">
    <property type="entry name" value="PP2A_PR55"/>
</dbReference>
<dbReference type="PANTHER" id="PTHR11871">
    <property type="entry name" value="PROTEIN PHOSPHATASE PP2A REGULATORY SUBUNIT B"/>
    <property type="match status" value="1"/>
</dbReference>
<keyword evidence="1" id="KW-0853">WD repeat</keyword>
<dbReference type="GO" id="GO:0019888">
    <property type="term" value="F:protein phosphatase regulator activity"/>
    <property type="evidence" value="ECO:0007669"/>
    <property type="project" value="InterPro"/>
</dbReference>
<keyword evidence="2" id="KW-0677">Repeat</keyword>
<accession>A0A1Y3BRA5</accession>
<comment type="caution">
    <text evidence="3">The sequence shown here is derived from an EMBL/GenBank/DDBJ whole genome shotgun (WGS) entry which is preliminary data.</text>
</comment>
<evidence type="ECO:0000256" key="2">
    <source>
        <dbReference type="ARBA" id="ARBA00022737"/>
    </source>
</evidence>
<reference evidence="3 4" key="1">
    <citation type="submission" date="2017-03" db="EMBL/GenBank/DDBJ databases">
        <title>Genome Survey of Euroglyphus maynei.</title>
        <authorList>
            <person name="Arlian L.G."/>
            <person name="Morgan M.S."/>
            <person name="Rider S.D."/>
        </authorList>
    </citation>
    <scope>NUCLEOTIDE SEQUENCE [LARGE SCALE GENOMIC DNA]</scope>
    <source>
        <strain evidence="3">Arlian Lab</strain>
        <tissue evidence="3">Whole body</tissue>
    </source>
</reference>
<protein>
    <submittedName>
        <fullName evidence="3">Uncharacterized protein</fullName>
    </submittedName>
</protein>
<evidence type="ECO:0000256" key="1">
    <source>
        <dbReference type="ARBA" id="ARBA00022574"/>
    </source>
</evidence>
<gene>
    <name evidence="3" type="ORF">BLA29_012603</name>
</gene>
<dbReference type="EMBL" id="MUJZ01003371">
    <property type="protein sequence ID" value="OTF83509.1"/>
    <property type="molecule type" value="Genomic_DNA"/>
</dbReference>
<dbReference type="AlphaFoldDB" id="A0A1Y3BRA5"/>
<evidence type="ECO:0000313" key="4">
    <source>
        <dbReference type="Proteomes" id="UP000194236"/>
    </source>
</evidence>
<organism evidence="3 4">
    <name type="scientific">Euroglyphus maynei</name>
    <name type="common">Mayne's house dust mite</name>
    <dbReference type="NCBI Taxonomy" id="6958"/>
    <lineage>
        <taxon>Eukaryota</taxon>
        <taxon>Metazoa</taxon>
        <taxon>Ecdysozoa</taxon>
        <taxon>Arthropoda</taxon>
        <taxon>Chelicerata</taxon>
        <taxon>Arachnida</taxon>
        <taxon>Acari</taxon>
        <taxon>Acariformes</taxon>
        <taxon>Sarcoptiformes</taxon>
        <taxon>Astigmata</taxon>
        <taxon>Psoroptidia</taxon>
        <taxon>Analgoidea</taxon>
        <taxon>Pyroglyphidae</taxon>
        <taxon>Pyroglyphinae</taxon>
        <taxon>Euroglyphus</taxon>
    </lineage>
</organism>
<keyword evidence="4" id="KW-1185">Reference proteome</keyword>
<sequence>MSRHSILTGIRNNNNSSDLNWSFVQIKGTLEDEFSDADLLSCVEFNSTGQLLACGDKGGRIVIFQENEVYFCFVFFVRKFL</sequence>
<name>A0A1Y3BRA5_EURMA</name>
<dbReference type="Proteomes" id="UP000194236">
    <property type="component" value="Unassembled WGS sequence"/>
</dbReference>
<evidence type="ECO:0000313" key="3">
    <source>
        <dbReference type="EMBL" id="OTF83509.1"/>
    </source>
</evidence>
<proteinExistence type="predicted"/>
<dbReference type="OrthoDB" id="6274823at2759"/>